<protein>
    <submittedName>
        <fullName evidence="1">Uncharacterized protein</fullName>
    </submittedName>
</protein>
<dbReference type="EMBL" id="JAAAID010001214">
    <property type="protein sequence ID" value="KAG0011069.1"/>
    <property type="molecule type" value="Genomic_DNA"/>
</dbReference>
<evidence type="ECO:0000313" key="2">
    <source>
        <dbReference type="Proteomes" id="UP000703661"/>
    </source>
</evidence>
<proteinExistence type="predicted"/>
<keyword evidence="2" id="KW-1185">Reference proteome</keyword>
<name>A0A9P6MSM4_9FUNG</name>
<reference evidence="1" key="1">
    <citation type="journal article" date="2020" name="Fungal Divers.">
        <title>Resolving the Mortierellaceae phylogeny through synthesis of multi-gene phylogenetics and phylogenomics.</title>
        <authorList>
            <person name="Vandepol N."/>
            <person name="Liber J."/>
            <person name="Desiro A."/>
            <person name="Na H."/>
            <person name="Kennedy M."/>
            <person name="Barry K."/>
            <person name="Grigoriev I.V."/>
            <person name="Miller A.N."/>
            <person name="O'Donnell K."/>
            <person name="Stajich J.E."/>
            <person name="Bonito G."/>
        </authorList>
    </citation>
    <scope>NUCLEOTIDE SEQUENCE</scope>
    <source>
        <strain evidence="1">NRRL 2769</strain>
    </source>
</reference>
<sequence length="165" mass="17945">MVMAAPIASESGLLPCPKNWNPKFGVGPACKPTTKRADVEELPPCPKNWNPKFGHGPACTPQTTTSDSLLPKDSDICIKIPCFSCLDIPQEGKIPIRLYFKPKLIQQSNAIYNTSDFGSVSFKNLVHRAGVVPLYSKSFFVHLANTNDGIDISTTGSLDEPLHGF</sequence>
<accession>A0A9P6MSM4</accession>
<evidence type="ECO:0000313" key="1">
    <source>
        <dbReference type="EMBL" id="KAG0011069.1"/>
    </source>
</evidence>
<dbReference type="Proteomes" id="UP000703661">
    <property type="component" value="Unassembled WGS sequence"/>
</dbReference>
<dbReference type="AlphaFoldDB" id="A0A9P6MSM4"/>
<gene>
    <name evidence="1" type="ORF">BGZ80_000972</name>
</gene>
<feature type="non-terminal residue" evidence="1">
    <location>
        <position position="1"/>
    </location>
</feature>
<comment type="caution">
    <text evidence="1">The sequence shown here is derived from an EMBL/GenBank/DDBJ whole genome shotgun (WGS) entry which is preliminary data.</text>
</comment>
<organism evidence="1 2">
    <name type="scientific">Entomortierella chlamydospora</name>
    <dbReference type="NCBI Taxonomy" id="101097"/>
    <lineage>
        <taxon>Eukaryota</taxon>
        <taxon>Fungi</taxon>
        <taxon>Fungi incertae sedis</taxon>
        <taxon>Mucoromycota</taxon>
        <taxon>Mortierellomycotina</taxon>
        <taxon>Mortierellomycetes</taxon>
        <taxon>Mortierellales</taxon>
        <taxon>Mortierellaceae</taxon>
        <taxon>Entomortierella</taxon>
    </lineage>
</organism>